<gene>
    <name evidence="2" type="ORF">SAMN05720469_12632</name>
</gene>
<dbReference type="RefSeq" id="WP_073305348.1">
    <property type="nucleotide sequence ID" value="NZ_FRAW01000026.1"/>
</dbReference>
<protein>
    <submittedName>
        <fullName evidence="2">Uncharacterized protein</fullName>
    </submittedName>
</protein>
<reference evidence="3" key="1">
    <citation type="submission" date="2016-11" db="EMBL/GenBank/DDBJ databases">
        <authorList>
            <person name="Varghese N."/>
            <person name="Submissions S."/>
        </authorList>
    </citation>
    <scope>NUCLEOTIDE SEQUENCE [LARGE SCALE GENOMIC DNA]</scope>
    <source>
        <strain evidence="3">UWOS</strain>
    </source>
</reference>
<sequence>MLEEALPKSDLLKSETEKGFSKIRTVRLLGIVALALAILFGVLFLALSYVDDFASQVVNLAMARYSNFTGKFALNNFEEDKRLMAILLSVKDELLPLVECLKPIAFVSASLFGVAALVFWIFPSWIAERLLRFRILRVAGEGSGNSISPFSLSKKTLVALATLVTVVLLSFFVLQRDPAKENVEKAAELERETARFVQLQRQFYQKNKKLGTWAQIGYEPAKSDDFLFEKRGKFAWQAKNRKSWEECPDSSVWKASFEMTGFFTKELKIYISAPKAANCAHLTPDFRQNVLQRSAKQE</sequence>
<dbReference type="Proteomes" id="UP000184275">
    <property type="component" value="Unassembled WGS sequence"/>
</dbReference>
<keyword evidence="1" id="KW-0812">Transmembrane</keyword>
<proteinExistence type="predicted"/>
<keyword evidence="1" id="KW-0472">Membrane</keyword>
<dbReference type="EMBL" id="FRAW01000026">
    <property type="protein sequence ID" value="SHK96213.1"/>
    <property type="molecule type" value="Genomic_DNA"/>
</dbReference>
<dbReference type="AlphaFoldDB" id="A0A1M6WR57"/>
<evidence type="ECO:0000256" key="1">
    <source>
        <dbReference type="SAM" id="Phobius"/>
    </source>
</evidence>
<accession>A0A1M6WR57</accession>
<evidence type="ECO:0000313" key="2">
    <source>
        <dbReference type="EMBL" id="SHK96213.1"/>
    </source>
</evidence>
<keyword evidence="1" id="KW-1133">Transmembrane helix</keyword>
<feature type="transmembrane region" description="Helical" evidence="1">
    <location>
        <begin position="156"/>
        <end position="174"/>
    </location>
</feature>
<keyword evidence="3" id="KW-1185">Reference proteome</keyword>
<feature type="transmembrane region" description="Helical" evidence="1">
    <location>
        <begin position="28"/>
        <end position="50"/>
    </location>
</feature>
<organism evidence="2 3">
    <name type="scientific">Fibrobacter intestinalis</name>
    <dbReference type="NCBI Taxonomy" id="28122"/>
    <lineage>
        <taxon>Bacteria</taxon>
        <taxon>Pseudomonadati</taxon>
        <taxon>Fibrobacterota</taxon>
        <taxon>Fibrobacteria</taxon>
        <taxon>Fibrobacterales</taxon>
        <taxon>Fibrobacteraceae</taxon>
        <taxon>Fibrobacter</taxon>
    </lineage>
</organism>
<feature type="transmembrane region" description="Helical" evidence="1">
    <location>
        <begin position="104"/>
        <end position="127"/>
    </location>
</feature>
<name>A0A1M6WR57_9BACT</name>
<evidence type="ECO:0000313" key="3">
    <source>
        <dbReference type="Proteomes" id="UP000184275"/>
    </source>
</evidence>